<dbReference type="Proteomes" id="UP001258017">
    <property type="component" value="Unassembled WGS sequence"/>
</dbReference>
<proteinExistence type="predicted"/>
<dbReference type="AlphaFoldDB" id="A0AAD9RCW2"/>
<sequence length="134" mass="13841">MVMIRQGQGPKDYWQVAGERRDSSRSLSFVHLLVDVPVDGDDDYDDDADDRFLLPVAARAAGIDETENVVVVLVGIDVDVDAERLDDGAAADGAPDNGAPDAGDGEACGGSAVLAGRGAWPPPPPVSSASLPLT</sequence>
<dbReference type="EMBL" id="JAIFRP010004402">
    <property type="protein sequence ID" value="KAK2576983.1"/>
    <property type="molecule type" value="Genomic_DNA"/>
</dbReference>
<evidence type="ECO:0000256" key="1">
    <source>
        <dbReference type="SAM" id="MobiDB-lite"/>
    </source>
</evidence>
<protein>
    <submittedName>
        <fullName evidence="2">Uncharacterized protein</fullName>
    </submittedName>
</protein>
<organism evidence="2 3">
    <name type="scientific">Odynerus spinipes</name>
    <dbReference type="NCBI Taxonomy" id="1348599"/>
    <lineage>
        <taxon>Eukaryota</taxon>
        <taxon>Metazoa</taxon>
        <taxon>Ecdysozoa</taxon>
        <taxon>Arthropoda</taxon>
        <taxon>Hexapoda</taxon>
        <taxon>Insecta</taxon>
        <taxon>Pterygota</taxon>
        <taxon>Neoptera</taxon>
        <taxon>Endopterygota</taxon>
        <taxon>Hymenoptera</taxon>
        <taxon>Apocrita</taxon>
        <taxon>Aculeata</taxon>
        <taxon>Vespoidea</taxon>
        <taxon>Vespidae</taxon>
        <taxon>Eumeninae</taxon>
        <taxon>Odynerus</taxon>
    </lineage>
</organism>
<reference evidence="2" key="1">
    <citation type="submission" date="2021-08" db="EMBL/GenBank/DDBJ databases">
        <authorList>
            <person name="Misof B."/>
            <person name="Oliver O."/>
            <person name="Podsiadlowski L."/>
            <person name="Donath A."/>
            <person name="Peters R."/>
            <person name="Mayer C."/>
            <person name="Rust J."/>
            <person name="Gunkel S."/>
            <person name="Lesny P."/>
            <person name="Martin S."/>
            <person name="Oeyen J.P."/>
            <person name="Petersen M."/>
            <person name="Panagiotis P."/>
            <person name="Wilbrandt J."/>
            <person name="Tanja T."/>
        </authorList>
    </citation>
    <scope>NUCLEOTIDE SEQUENCE</scope>
    <source>
        <strain evidence="2">GBR_01_08_01A</strain>
        <tissue evidence="2">Thorax + abdomen</tissue>
    </source>
</reference>
<feature type="region of interest" description="Disordered" evidence="1">
    <location>
        <begin position="87"/>
        <end position="134"/>
    </location>
</feature>
<name>A0AAD9RCW2_9HYME</name>
<feature type="compositionally biased region" description="Low complexity" evidence="1">
    <location>
        <begin position="88"/>
        <end position="102"/>
    </location>
</feature>
<accession>A0AAD9RCW2</accession>
<keyword evidence="3" id="KW-1185">Reference proteome</keyword>
<evidence type="ECO:0000313" key="2">
    <source>
        <dbReference type="EMBL" id="KAK2576983.1"/>
    </source>
</evidence>
<reference evidence="2" key="2">
    <citation type="journal article" date="2023" name="Commun. Biol.">
        <title>Intrasexual cuticular hydrocarbon dimorphism in a wasp sheds light on hydrocarbon biosynthesis genes in Hymenoptera.</title>
        <authorList>
            <person name="Moris V.C."/>
            <person name="Podsiadlowski L."/>
            <person name="Martin S."/>
            <person name="Oeyen J.P."/>
            <person name="Donath A."/>
            <person name="Petersen M."/>
            <person name="Wilbrandt J."/>
            <person name="Misof B."/>
            <person name="Liedtke D."/>
            <person name="Thamm M."/>
            <person name="Scheiner R."/>
            <person name="Schmitt T."/>
            <person name="Niehuis O."/>
        </authorList>
    </citation>
    <scope>NUCLEOTIDE SEQUENCE</scope>
    <source>
        <strain evidence="2">GBR_01_08_01A</strain>
    </source>
</reference>
<gene>
    <name evidence="2" type="ORF">KPH14_011946</name>
</gene>
<comment type="caution">
    <text evidence="2">The sequence shown here is derived from an EMBL/GenBank/DDBJ whole genome shotgun (WGS) entry which is preliminary data.</text>
</comment>
<evidence type="ECO:0000313" key="3">
    <source>
        <dbReference type="Proteomes" id="UP001258017"/>
    </source>
</evidence>